<dbReference type="Proteomes" id="UP000190897">
    <property type="component" value="Unassembled WGS sequence"/>
</dbReference>
<reference evidence="2" key="1">
    <citation type="submission" date="2017-02" db="EMBL/GenBank/DDBJ databases">
        <authorList>
            <person name="Varghese N."/>
            <person name="Submissions S."/>
        </authorList>
    </citation>
    <scope>NUCLEOTIDE SEQUENCE [LARGE SCALE GENOMIC DNA]</scope>
    <source>
        <strain evidence="2">DSM 22270</strain>
    </source>
</reference>
<dbReference type="InterPro" id="IPR009078">
    <property type="entry name" value="Ferritin-like_SF"/>
</dbReference>
<name>A0A1T5BD45_9BACT</name>
<dbReference type="SUPFAM" id="SSF47240">
    <property type="entry name" value="Ferritin-like"/>
    <property type="match status" value="1"/>
</dbReference>
<dbReference type="Pfam" id="PF13668">
    <property type="entry name" value="Ferritin_2"/>
    <property type="match status" value="1"/>
</dbReference>
<dbReference type="RefSeq" id="WP_082212868.1">
    <property type="nucleotide sequence ID" value="NZ_FUZA01000001.1"/>
</dbReference>
<organism evidence="1 2">
    <name type="scientific">Dyadobacter psychrophilus</name>
    <dbReference type="NCBI Taxonomy" id="651661"/>
    <lineage>
        <taxon>Bacteria</taxon>
        <taxon>Pseudomonadati</taxon>
        <taxon>Bacteroidota</taxon>
        <taxon>Cytophagia</taxon>
        <taxon>Cytophagales</taxon>
        <taxon>Spirosomataceae</taxon>
        <taxon>Dyadobacter</taxon>
    </lineage>
</organism>
<dbReference type="OrthoDB" id="954262at2"/>
<dbReference type="STRING" id="651661.SAMN05660293_00260"/>
<keyword evidence="2" id="KW-1185">Reference proteome</keyword>
<dbReference type="EMBL" id="FUZA01000001">
    <property type="protein sequence ID" value="SKB45214.1"/>
    <property type="molecule type" value="Genomic_DNA"/>
</dbReference>
<proteinExistence type="predicted"/>
<gene>
    <name evidence="1" type="ORF">SAMN05660293_00260</name>
</gene>
<protein>
    <submittedName>
        <fullName evidence="1">Ferritin-like domain-containing protein</fullName>
    </submittedName>
</protein>
<accession>A0A1T5BD45</accession>
<evidence type="ECO:0000313" key="1">
    <source>
        <dbReference type="EMBL" id="SKB45214.1"/>
    </source>
</evidence>
<evidence type="ECO:0000313" key="2">
    <source>
        <dbReference type="Proteomes" id="UP000190897"/>
    </source>
</evidence>
<dbReference type="AlphaFoldDB" id="A0A1T5BD45"/>
<sequence>MNIFRILDSIQQVDGDAAGRLAHTTRRMFMNRIGSSLATVAVPTAFAAVVNKAYGATPSVTEVLNFALTLEYLEETFYFQANRMTNFIPAEYTLVFSQIERHETQHVDFLKGALGSAAVDRPQFDFTYGGAFPDAWTNFMTFITISAALEDTGVRAYKGQAGNLITAPAILEYALQVHSVEARHASLVRRIIGHLKKDPMMKGWITQDQGFPPAVYKGATPESNTVHAGLDAATLSGIGSITRDNVTEAFDEPLTMEEVLAIAGPFIKKMGM</sequence>